<feature type="region of interest" description="Disordered" evidence="1">
    <location>
        <begin position="417"/>
        <end position="436"/>
    </location>
</feature>
<dbReference type="InterPro" id="IPR041588">
    <property type="entry name" value="Integrase_H2C2"/>
</dbReference>
<dbReference type="RefSeq" id="XP_049317714.1">
    <property type="nucleotide sequence ID" value="XM_049461757.1"/>
</dbReference>
<gene>
    <name evidence="4" type="primary">LOC125780126</name>
</gene>
<name>A0ABM3K8D3_BACDO</name>
<dbReference type="GeneID" id="125780126"/>
<dbReference type="Pfam" id="PF17921">
    <property type="entry name" value="Integrase_H2C2"/>
    <property type="match status" value="1"/>
</dbReference>
<evidence type="ECO:0000256" key="1">
    <source>
        <dbReference type="SAM" id="MobiDB-lite"/>
    </source>
</evidence>
<protein>
    <submittedName>
        <fullName evidence="4">Uncharacterized protein LOC125780126</fullName>
    </submittedName>
</protein>
<feature type="region of interest" description="Disordered" evidence="1">
    <location>
        <begin position="443"/>
        <end position="469"/>
    </location>
</feature>
<sequence>MRNIIAPESRKIDSFHTALDDDDILERFSSYTRALRVIAYMIKFIERLKIKVKGEPSVYSQGDTLLHLDLQKARVALITYTQSRHFSSEMSLLRESKPINKRSSLLVLNPFLDTKGVLRANGRLANSSLTYNERHPIILPEQSQLATLLIRYIHILMLHAEHRLMQHIIRQEFYIPRLKPQIKKCIFMCKICTMHKQKMRTQIMAALPPERCNFAPPFTTTGVDFAGPFQIKASMLRSPTLMKGYVAVFVCFTTKAVHLELCTSLKLVQNYGPFVPRIGIMDAERPVTPTPTIRSAITVPRTGAVPVAAPRTTTVTTAPTVARTAARQTTTAASRPPRTRCPFCCRPHRLQHCPIFKGMTPNQRQQVAQAHGHCLNCLAQTHVTQECASDTMCQHCERPHHTLLHRHPRRAVARLSAPRSRDLARQAQPSRVARTRRRNVLAAPRAWRPHNDISMRRQSSRPQRRTTGLSNVVATLQQLQRLLG</sequence>
<evidence type="ECO:0000313" key="3">
    <source>
        <dbReference type="Proteomes" id="UP001652620"/>
    </source>
</evidence>
<dbReference type="InterPro" id="IPR036397">
    <property type="entry name" value="RNaseH_sf"/>
</dbReference>
<feature type="domain" description="Integrase zinc-binding" evidence="2">
    <location>
        <begin position="143"/>
        <end position="197"/>
    </location>
</feature>
<evidence type="ECO:0000313" key="4">
    <source>
        <dbReference type="RefSeq" id="XP_049317714.1"/>
    </source>
</evidence>
<dbReference type="Gene3D" id="3.30.420.10">
    <property type="entry name" value="Ribonuclease H-like superfamily/Ribonuclease H"/>
    <property type="match status" value="1"/>
</dbReference>
<accession>A0ABM3K8D3</accession>
<reference evidence="4" key="1">
    <citation type="submission" date="2025-08" db="UniProtKB">
        <authorList>
            <consortium name="RefSeq"/>
        </authorList>
    </citation>
    <scope>IDENTIFICATION</scope>
    <source>
        <tissue evidence="4">Adult</tissue>
    </source>
</reference>
<dbReference type="Proteomes" id="UP001652620">
    <property type="component" value="Unplaced"/>
</dbReference>
<evidence type="ECO:0000259" key="2">
    <source>
        <dbReference type="Pfam" id="PF17921"/>
    </source>
</evidence>
<dbReference type="PANTHER" id="PTHR47331">
    <property type="entry name" value="PHD-TYPE DOMAIN-CONTAINING PROTEIN"/>
    <property type="match status" value="1"/>
</dbReference>
<keyword evidence="3" id="KW-1185">Reference proteome</keyword>
<organism evidence="3 4">
    <name type="scientific">Bactrocera dorsalis</name>
    <name type="common">Oriental fruit fly</name>
    <name type="synonym">Dacus dorsalis</name>
    <dbReference type="NCBI Taxonomy" id="27457"/>
    <lineage>
        <taxon>Eukaryota</taxon>
        <taxon>Metazoa</taxon>
        <taxon>Ecdysozoa</taxon>
        <taxon>Arthropoda</taxon>
        <taxon>Hexapoda</taxon>
        <taxon>Insecta</taxon>
        <taxon>Pterygota</taxon>
        <taxon>Neoptera</taxon>
        <taxon>Endopterygota</taxon>
        <taxon>Diptera</taxon>
        <taxon>Brachycera</taxon>
        <taxon>Muscomorpha</taxon>
        <taxon>Tephritoidea</taxon>
        <taxon>Tephritidae</taxon>
        <taxon>Bactrocera</taxon>
        <taxon>Bactrocera</taxon>
    </lineage>
</organism>
<proteinExistence type="predicted"/>